<dbReference type="AlphaFoldDB" id="A0A833RSN3"/>
<protein>
    <submittedName>
        <fullName evidence="1">Uncharacterized protein</fullName>
    </submittedName>
</protein>
<name>A0A833RSN3_9HYME</name>
<sequence length="82" mass="9758">MDLVFLKEKRSLHDACINRLRLRYIEFLEEQRTRDERNHKLLEALDRVDNDLALMTAKTDKLNALRVSFSSSFANSNSKIWF</sequence>
<gene>
    <name evidence="1" type="ORF">E2986_11304</name>
</gene>
<comment type="caution">
    <text evidence="1">The sequence shown here is derived from an EMBL/GenBank/DDBJ whole genome shotgun (WGS) entry which is preliminary data.</text>
</comment>
<proteinExistence type="predicted"/>
<dbReference type="Proteomes" id="UP000655588">
    <property type="component" value="Unassembled WGS sequence"/>
</dbReference>
<keyword evidence="2" id="KW-1185">Reference proteome</keyword>
<accession>A0A833RSN3</accession>
<organism evidence="1 2">
    <name type="scientific">Frieseomelitta varia</name>
    <dbReference type="NCBI Taxonomy" id="561572"/>
    <lineage>
        <taxon>Eukaryota</taxon>
        <taxon>Metazoa</taxon>
        <taxon>Ecdysozoa</taxon>
        <taxon>Arthropoda</taxon>
        <taxon>Hexapoda</taxon>
        <taxon>Insecta</taxon>
        <taxon>Pterygota</taxon>
        <taxon>Neoptera</taxon>
        <taxon>Endopterygota</taxon>
        <taxon>Hymenoptera</taxon>
        <taxon>Apocrita</taxon>
        <taxon>Aculeata</taxon>
        <taxon>Apoidea</taxon>
        <taxon>Anthophila</taxon>
        <taxon>Apidae</taxon>
        <taxon>Frieseomelitta</taxon>
    </lineage>
</organism>
<evidence type="ECO:0000313" key="2">
    <source>
        <dbReference type="Proteomes" id="UP000655588"/>
    </source>
</evidence>
<reference evidence="1" key="1">
    <citation type="submission" date="2019-11" db="EMBL/GenBank/DDBJ databases">
        <title>The nuclear and mitochondrial genomes of Frieseomelitta varia - a highly eusocial stingless bee (Meliponini) with a permanently sterile worker caste.</title>
        <authorList>
            <person name="Freitas F.C.P."/>
            <person name="Lourenco A.P."/>
            <person name="Nunes F.M.F."/>
            <person name="Paschoal A.R."/>
            <person name="Abreu F.C.P."/>
            <person name="Barbin F.O."/>
            <person name="Bataglia L."/>
            <person name="Cardoso-Junior C.A.M."/>
            <person name="Cervoni M.S."/>
            <person name="Silva S.R."/>
            <person name="Dalarmi F."/>
            <person name="Del Lama M.A."/>
            <person name="Depintor T.S."/>
            <person name="Ferreira K.M."/>
            <person name="Goria P.S."/>
            <person name="Jaskot M.C."/>
            <person name="Lago D.C."/>
            <person name="Luna-Lucena D."/>
            <person name="Moda L.M."/>
            <person name="Nascimento L."/>
            <person name="Pedrino M."/>
            <person name="Rabico F.O."/>
            <person name="Sanches F.C."/>
            <person name="Santos D.E."/>
            <person name="Santos C.G."/>
            <person name="Vieira J."/>
            <person name="Lopes T.F."/>
            <person name="Barchuk A.R."/>
            <person name="Hartfelder K."/>
            <person name="Simoes Z.L.P."/>
            <person name="Bitondi M.M.G."/>
            <person name="Pinheiro D.G."/>
        </authorList>
    </citation>
    <scope>NUCLEOTIDE SEQUENCE</scope>
    <source>
        <strain evidence="1">USP_RPSP 00005682</strain>
        <tissue evidence="1">Whole individual</tissue>
    </source>
</reference>
<dbReference type="EMBL" id="WNWW01000715">
    <property type="protein sequence ID" value="KAF3422416.1"/>
    <property type="molecule type" value="Genomic_DNA"/>
</dbReference>
<evidence type="ECO:0000313" key="1">
    <source>
        <dbReference type="EMBL" id="KAF3422416.1"/>
    </source>
</evidence>